<reference evidence="6 7" key="1">
    <citation type="journal article" date="2017" name="Antonie Van Leeuwenhoek">
        <title>Rhizobium rhizosphaerae sp. nov., a novel species isolated from rice rhizosphere.</title>
        <authorList>
            <person name="Zhao J.J."/>
            <person name="Zhang J."/>
            <person name="Zhang R.J."/>
            <person name="Zhang C.W."/>
            <person name="Yin H.Q."/>
            <person name="Zhang X.X."/>
        </authorList>
    </citation>
    <scope>NUCLEOTIDE SEQUENCE [LARGE SCALE GENOMIC DNA]</scope>
    <source>
        <strain evidence="6 7">E3</strain>
    </source>
</reference>
<evidence type="ECO:0000256" key="2">
    <source>
        <dbReference type="ARBA" id="ARBA00005866"/>
    </source>
</evidence>
<dbReference type="InterPro" id="IPR025532">
    <property type="entry name" value="G6P_1-epimerase"/>
</dbReference>
<evidence type="ECO:0000256" key="3">
    <source>
        <dbReference type="ARBA" id="ARBA00023235"/>
    </source>
</evidence>
<dbReference type="OrthoDB" id="9790727at2"/>
<dbReference type="PANTHER" id="PTHR11122:SF13">
    <property type="entry name" value="GLUCOSE-6-PHOSPHATE 1-EPIMERASE"/>
    <property type="match status" value="1"/>
</dbReference>
<dbReference type="EC" id="5.1.3.15" evidence="4"/>
<comment type="caution">
    <text evidence="6">The sequence shown here is derived from an EMBL/GenBank/DDBJ whole genome shotgun (WGS) entry which is preliminary data.</text>
</comment>
<dbReference type="InterPro" id="IPR014718">
    <property type="entry name" value="GH-type_carb-bd"/>
</dbReference>
<keyword evidence="7" id="KW-1185">Reference proteome</keyword>
<dbReference type="eggNOG" id="COG0676">
    <property type="taxonomic scope" value="Bacteria"/>
</dbReference>
<dbReference type="Proteomes" id="UP000006334">
    <property type="component" value="Unassembled WGS sequence"/>
</dbReference>
<accession>K6YUI5</accession>
<dbReference type="CDD" id="cd09020">
    <property type="entry name" value="D-hex-6-P-epi_like"/>
    <property type="match status" value="1"/>
</dbReference>
<dbReference type="GO" id="GO:0047938">
    <property type="term" value="F:glucose-6-phosphate 1-epimerase activity"/>
    <property type="evidence" value="ECO:0007669"/>
    <property type="project" value="UniProtKB-UniRule"/>
</dbReference>
<dbReference type="EMBL" id="BAEN01000041">
    <property type="protein sequence ID" value="GAC14945.1"/>
    <property type="molecule type" value="Genomic_DNA"/>
</dbReference>
<organism evidence="6 7">
    <name type="scientific">Aliiglaciecola lipolytica E3</name>
    <dbReference type="NCBI Taxonomy" id="1127673"/>
    <lineage>
        <taxon>Bacteria</taxon>
        <taxon>Pseudomonadati</taxon>
        <taxon>Pseudomonadota</taxon>
        <taxon>Gammaproteobacteria</taxon>
        <taxon>Alteromonadales</taxon>
        <taxon>Alteromonadaceae</taxon>
        <taxon>Aliiglaciecola</taxon>
    </lineage>
</organism>
<evidence type="ECO:0000256" key="1">
    <source>
        <dbReference type="ARBA" id="ARBA00001096"/>
    </source>
</evidence>
<dbReference type="GO" id="GO:0005975">
    <property type="term" value="P:carbohydrate metabolic process"/>
    <property type="evidence" value="ECO:0007669"/>
    <property type="project" value="InterPro"/>
</dbReference>
<dbReference type="PIRSF" id="PIRSF016020">
    <property type="entry name" value="PHexose_mutarotase"/>
    <property type="match status" value="1"/>
</dbReference>
<keyword evidence="3 4" id="KW-0413">Isomerase</keyword>
<dbReference type="Gene3D" id="2.70.98.10">
    <property type="match status" value="1"/>
</dbReference>
<evidence type="ECO:0000256" key="5">
    <source>
        <dbReference type="PIRSR" id="PIRSR016020-1"/>
    </source>
</evidence>
<dbReference type="STRING" id="1127673.GLIP_2318"/>
<dbReference type="InterPro" id="IPR008183">
    <property type="entry name" value="Aldose_1/G6P_1-epimerase"/>
</dbReference>
<sequence>MNSTTSISKSKRGQNDLLEIENDFAKATISLFGGHILSYIPKTDDIDRLWLSEAAIFDGKTAIRGGIPICWPWFGNAHNQDRDDLPSHGFVRNQIWTLDSSEDSSTGTQLVLSPQSTVGPGWQFKTRLQLKVMVGKTLVVELITRNLDKQTIDLNCALHSYFRVDDIEQVTLTGLSGQYLDKTKDYEAFETPDVYRIKDETDRVHLHPAILVEIDNGLHIGVRSSGHDSIVVWNPWEQNCLRMKDMNQDSYQTMICVESAITQTLKLESNQEVILKQQII</sequence>
<name>K6YUI5_9ALTE</name>
<evidence type="ECO:0000313" key="6">
    <source>
        <dbReference type="EMBL" id="GAC14945.1"/>
    </source>
</evidence>
<evidence type="ECO:0000313" key="7">
    <source>
        <dbReference type="Proteomes" id="UP000006334"/>
    </source>
</evidence>
<feature type="active site" evidence="5">
    <location>
        <position position="159"/>
    </location>
</feature>
<dbReference type="Pfam" id="PF01263">
    <property type="entry name" value="Aldose_epim"/>
    <property type="match status" value="1"/>
</dbReference>
<comment type="catalytic activity">
    <reaction evidence="1">
        <text>alpha-D-glucose 6-phosphate = beta-D-glucose 6-phosphate</text>
        <dbReference type="Rhea" id="RHEA:16249"/>
        <dbReference type="ChEBI" id="CHEBI:58225"/>
        <dbReference type="ChEBI" id="CHEBI:58247"/>
        <dbReference type="EC" id="5.1.3.15"/>
    </reaction>
</comment>
<evidence type="ECO:0000256" key="4">
    <source>
        <dbReference type="PIRNR" id="PIRNR016020"/>
    </source>
</evidence>
<dbReference type="GO" id="GO:0030246">
    <property type="term" value="F:carbohydrate binding"/>
    <property type="evidence" value="ECO:0007669"/>
    <property type="project" value="UniProtKB-UniRule"/>
</dbReference>
<gene>
    <name evidence="6" type="ORF">GLIP_2318</name>
</gene>
<dbReference type="SUPFAM" id="SSF74650">
    <property type="entry name" value="Galactose mutarotase-like"/>
    <property type="match status" value="1"/>
</dbReference>
<dbReference type="InterPro" id="IPR011013">
    <property type="entry name" value="Gal_mutarotase_sf_dom"/>
</dbReference>
<dbReference type="PANTHER" id="PTHR11122">
    <property type="entry name" value="APOSPORY-ASSOCIATED PROTEIN C-RELATED"/>
    <property type="match status" value="1"/>
</dbReference>
<dbReference type="GO" id="GO:0005737">
    <property type="term" value="C:cytoplasm"/>
    <property type="evidence" value="ECO:0007669"/>
    <property type="project" value="TreeGrafter"/>
</dbReference>
<feature type="active site" evidence="5">
    <location>
        <position position="258"/>
    </location>
</feature>
<protein>
    <recommendedName>
        <fullName evidence="4">Putative glucose-6-phosphate 1-epimerase</fullName>
        <ecNumber evidence="4">5.1.3.15</ecNumber>
    </recommendedName>
</protein>
<dbReference type="RefSeq" id="WP_008844761.1">
    <property type="nucleotide sequence ID" value="NZ_BAEN01000041.1"/>
</dbReference>
<proteinExistence type="inferred from homology"/>
<dbReference type="AlphaFoldDB" id="K6YUI5"/>
<comment type="similarity">
    <text evidence="2 4">Belongs to the glucose-6-phosphate 1-epimerase family.</text>
</comment>